<evidence type="ECO:0000313" key="1">
    <source>
        <dbReference type="EMBL" id="WUI81759.1"/>
    </source>
</evidence>
<reference evidence="1 2" key="1">
    <citation type="submission" date="2022-10" db="EMBL/GenBank/DDBJ databases">
        <title>The complete genomes of actinobacterial strains from the NBC collection.</title>
        <authorList>
            <person name="Joergensen T.S."/>
            <person name="Alvarez Arevalo M."/>
            <person name="Sterndorff E.B."/>
            <person name="Faurdal D."/>
            <person name="Vuksanovic O."/>
            <person name="Mourched A.-S."/>
            <person name="Charusanti P."/>
            <person name="Shaw S."/>
            <person name="Blin K."/>
            <person name="Weber T."/>
        </authorList>
    </citation>
    <scope>NUCLEOTIDE SEQUENCE [LARGE SCALE GENOMIC DNA]</scope>
    <source>
        <strain evidence="1 2">NBC_00396</strain>
    </source>
</reference>
<proteinExistence type="predicted"/>
<evidence type="ECO:0000313" key="2">
    <source>
        <dbReference type="Proteomes" id="UP001346877"/>
    </source>
</evidence>
<keyword evidence="2" id="KW-1185">Reference proteome</keyword>
<protein>
    <submittedName>
        <fullName evidence="1">Uncharacterized protein</fullName>
    </submittedName>
</protein>
<dbReference type="RefSeq" id="WP_328369049.1">
    <property type="nucleotide sequence ID" value="NZ_CP107936.1"/>
</dbReference>
<dbReference type="EMBL" id="CP107941">
    <property type="protein sequence ID" value="WUI81759.1"/>
    <property type="molecule type" value="Genomic_DNA"/>
</dbReference>
<accession>A0ABZ1PCI3</accession>
<sequence>MTTALRVDDIASYLAEAGWLRAPRDWHGTEVWNHPDDYEVLVPAHDDFGDARARINEVLRCLAIVESRPVPEITAEIARPDLDTQFFRTFPAARDPGYTSVAEGYRAVQGVRDVLAIATRTVVQGPHFSFAGRPPNVVADLLHAAEMGPTRAGSYVLEARLSARAMLPGGVTGRTVTGQIHEAIAAAEEAVSTGRLSAFGNEIVTAGLSANLCAALSELGGVGHAAPFEINFRWGRAVPTDSSTSSHRFPAGAGVLLREAADQLRTLDASGAATITGRIETLHHGTTRDEYWRISVRGGFRAGAGPVRRRKVWVRLPDQAAYDQAIAAHHRQLAVRVSGELSSSTGRVELVPERSFDVID</sequence>
<dbReference type="Proteomes" id="UP001346877">
    <property type="component" value="Chromosome"/>
</dbReference>
<organism evidence="1 2">
    <name type="scientific">Micromonospora zamorensis</name>
    <dbReference type="NCBI Taxonomy" id="709883"/>
    <lineage>
        <taxon>Bacteria</taxon>
        <taxon>Bacillati</taxon>
        <taxon>Actinomycetota</taxon>
        <taxon>Actinomycetes</taxon>
        <taxon>Micromonosporales</taxon>
        <taxon>Micromonosporaceae</taxon>
        <taxon>Micromonospora</taxon>
    </lineage>
</organism>
<name>A0ABZ1PCI3_9ACTN</name>
<gene>
    <name evidence="1" type="ORF">OG375_28365</name>
</gene>